<dbReference type="EMBL" id="CP007174">
    <property type="protein sequence ID" value="AIF82364.1"/>
    <property type="molecule type" value="Genomic_DNA"/>
</dbReference>
<reference evidence="2 3" key="1">
    <citation type="journal article" date="2014" name="PLoS ONE">
        <title>Genome Sequence of Candidatus Nitrososphaera evergladensis from Group I.1b Enriched from Everglades Soil Reveals Novel Genomic Features of the Ammonia-Oxidizing Archaea.</title>
        <authorList>
            <person name="Zhalnina K.V."/>
            <person name="Dias R."/>
            <person name="Leonard M.T."/>
            <person name="Dorr de Quadros P."/>
            <person name="Camargo F.A."/>
            <person name="Drew J.C."/>
            <person name="Farmerie W.G."/>
            <person name="Daroub S.H."/>
            <person name="Triplett E.W."/>
        </authorList>
    </citation>
    <scope>NUCLEOTIDE SEQUENCE [LARGE SCALE GENOMIC DNA]</scope>
    <source>
        <strain evidence="2 3">SR1</strain>
    </source>
</reference>
<dbReference type="Proteomes" id="UP000028194">
    <property type="component" value="Chromosome"/>
</dbReference>
<feature type="transmembrane region" description="Helical" evidence="1">
    <location>
        <begin position="440"/>
        <end position="460"/>
    </location>
</feature>
<feature type="transmembrane region" description="Helical" evidence="1">
    <location>
        <begin position="177"/>
        <end position="200"/>
    </location>
</feature>
<dbReference type="KEGG" id="nev:NTE_00282"/>
<gene>
    <name evidence="2" type="ORF">NTE_00282</name>
</gene>
<name>A0A075MSN7_9ARCH</name>
<keyword evidence="3" id="KW-1185">Reference proteome</keyword>
<feature type="transmembrane region" description="Helical" evidence="1">
    <location>
        <begin position="311"/>
        <end position="333"/>
    </location>
</feature>
<feature type="transmembrane region" description="Helical" evidence="1">
    <location>
        <begin position="572"/>
        <end position="597"/>
    </location>
</feature>
<keyword evidence="1" id="KW-0472">Membrane</keyword>
<feature type="transmembrane region" description="Helical" evidence="1">
    <location>
        <begin position="525"/>
        <end position="545"/>
    </location>
</feature>
<feature type="transmembrane region" description="Helical" evidence="1">
    <location>
        <begin position="74"/>
        <end position="92"/>
    </location>
</feature>
<accession>A0A075MSN7</accession>
<dbReference type="HOGENOM" id="CLU_453903_0_0_2"/>
<feature type="transmembrane region" description="Helical" evidence="1">
    <location>
        <begin position="369"/>
        <end position="386"/>
    </location>
</feature>
<feature type="transmembrane region" description="Helical" evidence="1">
    <location>
        <begin position="345"/>
        <end position="363"/>
    </location>
</feature>
<feature type="transmembrane region" description="Helical" evidence="1">
    <location>
        <begin position="228"/>
        <end position="247"/>
    </location>
</feature>
<keyword evidence="1" id="KW-0812">Transmembrane</keyword>
<keyword evidence="1" id="KW-1133">Transmembrane helix</keyword>
<evidence type="ECO:0000313" key="3">
    <source>
        <dbReference type="Proteomes" id="UP000028194"/>
    </source>
</evidence>
<organism evidence="2 3">
    <name type="scientific">Candidatus Nitrososphaera evergladensis SR1</name>
    <dbReference type="NCBI Taxonomy" id="1459636"/>
    <lineage>
        <taxon>Archaea</taxon>
        <taxon>Nitrososphaerota</taxon>
        <taxon>Nitrososphaeria</taxon>
        <taxon>Nitrososphaerales</taxon>
        <taxon>Nitrososphaeraceae</taxon>
        <taxon>Nitrososphaera</taxon>
    </lineage>
</organism>
<evidence type="ECO:0000313" key="2">
    <source>
        <dbReference type="EMBL" id="AIF82364.1"/>
    </source>
</evidence>
<dbReference type="AlphaFoldDB" id="A0A075MSN7"/>
<feature type="transmembrane region" description="Helical" evidence="1">
    <location>
        <begin position="497"/>
        <end position="516"/>
    </location>
</feature>
<evidence type="ECO:0008006" key="4">
    <source>
        <dbReference type="Google" id="ProtNLM"/>
    </source>
</evidence>
<evidence type="ECO:0000256" key="1">
    <source>
        <dbReference type="SAM" id="Phobius"/>
    </source>
</evidence>
<sequence length="599" mass="66718">MSSIIASASLVVLCLFYVYSAATFAHLTVYPLIDRVTYYTVFGVYITNEYVDHVVLGSLLIVWLVVSLRKLKKIYYYIAIGIHAAFLVAGAAANYAVLLSGIALASLPVITALLLYNRYSLRKILKNQQQGLTLNYFGILGIILGIIGLAFATASVVSSNAVQSTQPVRNYAYDVFVVLSSFSPVFILLLIACIPVKLVTDSILRALKIRLTPLIIAENHKMRKMHRITYLLLIALSSIVFAVIPHLPTINPDNQKIGVDTGYYINWVTHLNESKDPQEFLYNAFVSQSEGDRPFTLILFSVFQKISNADLFLVVEYSSIILGPLLAISVYFLARELAANDLASLLAAFMTAISYPTLVGIYAGFYANWLALVFGYASFIFLLRFIKTIERKNLLLFALMILLTLLSHVYTWTIVTIVTGAYIAAIFVFKNKYTILNKSIVLIVIVILSVIAIDIVRVNITGSTGGIEKDLELAYRAIGVEQFALRWSNLNYTANSFVGGQLGNFIIYAFALYWLFKVRIESQTILLLIFLSIGLIPVLFGNYVIQTRVLYDIPFQIPAAIALSNINKKVNVISTLLFVIILFNISIIAVSNFYLVLPH</sequence>
<feature type="transmembrane region" description="Helical" evidence="1">
    <location>
        <begin position="98"/>
        <end position="116"/>
    </location>
</feature>
<protein>
    <recommendedName>
        <fullName evidence="4">Glycosyltransferase RgtA/B/C/D-like domain-containing protein</fullName>
    </recommendedName>
</protein>
<feature type="transmembrane region" description="Helical" evidence="1">
    <location>
        <begin position="136"/>
        <end position="157"/>
    </location>
</feature>
<feature type="transmembrane region" description="Helical" evidence="1">
    <location>
        <begin position="50"/>
        <end position="67"/>
    </location>
</feature>
<proteinExistence type="predicted"/>
<feature type="transmembrane region" description="Helical" evidence="1">
    <location>
        <begin position="393"/>
        <end position="410"/>
    </location>
</feature>